<dbReference type="Pfam" id="PF08501">
    <property type="entry name" value="Shikimate_dh_N"/>
    <property type="match status" value="1"/>
</dbReference>
<dbReference type="InterPro" id="IPR022893">
    <property type="entry name" value="Shikimate_DH_fam"/>
</dbReference>
<dbReference type="InterPro" id="IPR011342">
    <property type="entry name" value="Shikimate_DH"/>
</dbReference>
<gene>
    <name evidence="8" type="primary">aroE</name>
    <name evidence="10" type="ORF">CFT12S02225_00750</name>
</gene>
<dbReference type="HAMAP" id="MF_00222">
    <property type="entry name" value="Shikimate_DH_AroE"/>
    <property type="match status" value="1"/>
</dbReference>
<feature type="binding site" evidence="8">
    <location>
        <position position="99"/>
    </location>
    <ligand>
        <name>shikimate</name>
        <dbReference type="ChEBI" id="CHEBI:36208"/>
    </ligand>
</feature>
<dbReference type="NCBIfam" id="NF001316">
    <property type="entry name" value="PRK00258.2-5"/>
    <property type="match status" value="1"/>
</dbReference>
<organism evidence="10 11">
    <name type="scientific">Campylobacter fetus subsp. testudinum</name>
    <dbReference type="NCBI Taxonomy" id="1507806"/>
    <lineage>
        <taxon>Bacteria</taxon>
        <taxon>Pseudomonadati</taxon>
        <taxon>Campylobacterota</taxon>
        <taxon>Epsilonproteobacteria</taxon>
        <taxon>Campylobacterales</taxon>
        <taxon>Campylobacteraceae</taxon>
        <taxon>Campylobacter</taxon>
    </lineage>
</organism>
<evidence type="ECO:0000256" key="6">
    <source>
        <dbReference type="ARBA" id="ARBA00023141"/>
    </source>
</evidence>
<dbReference type="AlphaFoldDB" id="A0AAX0HDG4"/>
<dbReference type="InterPro" id="IPR013708">
    <property type="entry name" value="Shikimate_DH-bd_N"/>
</dbReference>
<dbReference type="PANTHER" id="PTHR21089:SF1">
    <property type="entry name" value="BIFUNCTIONAL 3-DEHYDROQUINATE DEHYDRATASE_SHIKIMATE DEHYDROGENASE, CHLOROPLASTIC"/>
    <property type="match status" value="1"/>
</dbReference>
<evidence type="ECO:0000259" key="9">
    <source>
        <dbReference type="Pfam" id="PF08501"/>
    </source>
</evidence>
<evidence type="ECO:0000256" key="5">
    <source>
        <dbReference type="ARBA" id="ARBA00023002"/>
    </source>
</evidence>
<dbReference type="Gene3D" id="3.40.50.720">
    <property type="entry name" value="NAD(P)-binding Rossmann-like Domain"/>
    <property type="match status" value="1"/>
</dbReference>
<keyword evidence="4 8" id="KW-0521">NADP</keyword>
<feature type="domain" description="Shikimate dehydrogenase substrate binding N-terminal" evidence="9">
    <location>
        <begin position="6"/>
        <end position="86"/>
    </location>
</feature>
<accession>A0AAX0HDG4</accession>
<comment type="caution">
    <text evidence="10">The sequence shown here is derived from an EMBL/GenBank/DDBJ whole genome shotgun (WGS) entry which is preliminary data.</text>
</comment>
<dbReference type="PANTHER" id="PTHR21089">
    <property type="entry name" value="SHIKIMATE DEHYDROGENASE"/>
    <property type="match status" value="1"/>
</dbReference>
<dbReference type="InterPro" id="IPR046346">
    <property type="entry name" value="Aminoacid_DH-like_N_sf"/>
</dbReference>
<dbReference type="EC" id="1.1.1.25" evidence="2 8"/>
<feature type="binding site" evidence="8">
    <location>
        <position position="225"/>
    </location>
    <ligand>
        <name>NADP(+)</name>
        <dbReference type="ChEBI" id="CHEBI:58349"/>
    </ligand>
</feature>
<dbReference type="GO" id="GO:0009423">
    <property type="term" value="P:chorismate biosynthetic process"/>
    <property type="evidence" value="ECO:0007669"/>
    <property type="project" value="UniProtKB-UniRule"/>
</dbReference>
<evidence type="ECO:0000256" key="4">
    <source>
        <dbReference type="ARBA" id="ARBA00022857"/>
    </source>
</evidence>
<feature type="binding site" evidence="8">
    <location>
        <position position="84"/>
    </location>
    <ligand>
        <name>shikimate</name>
        <dbReference type="ChEBI" id="CHEBI:36208"/>
    </ligand>
</feature>
<keyword evidence="6 8" id="KW-0057">Aromatic amino acid biosynthesis</keyword>
<dbReference type="EMBL" id="LFLK01000001">
    <property type="protein sequence ID" value="OCR91618.1"/>
    <property type="molecule type" value="Genomic_DNA"/>
</dbReference>
<feature type="binding site" evidence="8">
    <location>
        <position position="59"/>
    </location>
    <ligand>
        <name>shikimate</name>
        <dbReference type="ChEBI" id="CHEBI:36208"/>
    </ligand>
</feature>
<comment type="subunit">
    <text evidence="8">Homodimer.</text>
</comment>
<reference evidence="10 11" key="1">
    <citation type="journal article" date="2016" name="Genome Biol. Evol.">
        <title>Comparative Genomics of Campylobacter fetus from Reptiles and Mammals Reveals Divergent Evolution in Host-Associated Lineages.</title>
        <authorList>
            <person name="Gilbert M.J."/>
            <person name="Miller W.G."/>
            <person name="Yee E."/>
            <person name="Zomer A.L."/>
            <person name="van der Graaf-van Bloois L."/>
            <person name="Fitzgerald C."/>
            <person name="Forbes K.J."/>
            <person name="Meric G."/>
            <person name="Sheppard S.K."/>
            <person name="Wagenaar J.A."/>
            <person name="Duim B."/>
        </authorList>
    </citation>
    <scope>NUCLEOTIDE SEQUENCE [LARGE SCALE GENOMIC DNA]</scope>
    <source>
        <strain evidence="10 11">12S02225-3</strain>
    </source>
</reference>
<dbReference type="InterPro" id="IPR036291">
    <property type="entry name" value="NAD(P)-bd_dom_sf"/>
</dbReference>
<dbReference type="GO" id="GO:0004764">
    <property type="term" value="F:shikimate 3-dehydrogenase (NADP+) activity"/>
    <property type="evidence" value="ECO:0007669"/>
    <property type="project" value="UniProtKB-UniRule"/>
</dbReference>
<dbReference type="GO" id="GO:0019632">
    <property type="term" value="P:shikimate metabolic process"/>
    <property type="evidence" value="ECO:0007669"/>
    <property type="project" value="InterPro"/>
</dbReference>
<evidence type="ECO:0000256" key="7">
    <source>
        <dbReference type="ARBA" id="ARBA00049442"/>
    </source>
</evidence>
<feature type="binding site" evidence="8">
    <location>
        <position position="232"/>
    </location>
    <ligand>
        <name>shikimate</name>
        <dbReference type="ChEBI" id="CHEBI:36208"/>
    </ligand>
</feature>
<feature type="active site" description="Proton acceptor" evidence="8">
    <location>
        <position position="63"/>
    </location>
</feature>
<comment type="catalytic activity">
    <reaction evidence="7 8">
        <text>shikimate + NADP(+) = 3-dehydroshikimate + NADPH + H(+)</text>
        <dbReference type="Rhea" id="RHEA:17737"/>
        <dbReference type="ChEBI" id="CHEBI:15378"/>
        <dbReference type="ChEBI" id="CHEBI:16630"/>
        <dbReference type="ChEBI" id="CHEBI:36208"/>
        <dbReference type="ChEBI" id="CHEBI:57783"/>
        <dbReference type="ChEBI" id="CHEBI:58349"/>
        <dbReference type="EC" id="1.1.1.25"/>
    </reaction>
</comment>
<dbReference type="GO" id="GO:0008652">
    <property type="term" value="P:amino acid biosynthetic process"/>
    <property type="evidence" value="ECO:0007669"/>
    <property type="project" value="UniProtKB-KW"/>
</dbReference>
<evidence type="ECO:0000313" key="11">
    <source>
        <dbReference type="Proteomes" id="UP000093100"/>
    </source>
</evidence>
<protein>
    <recommendedName>
        <fullName evidence="2 8">Shikimate dehydrogenase (NADP(+))</fullName>
        <shortName evidence="8">SDH</shortName>
        <ecNumber evidence="2 8">1.1.1.25</ecNumber>
    </recommendedName>
</protein>
<dbReference type="CDD" id="cd01065">
    <property type="entry name" value="NAD_bind_Shikimate_DH"/>
    <property type="match status" value="1"/>
</dbReference>
<evidence type="ECO:0000256" key="1">
    <source>
        <dbReference type="ARBA" id="ARBA00004871"/>
    </source>
</evidence>
<keyword evidence="3 8" id="KW-0028">Amino-acid biosynthesis</keyword>
<evidence type="ECO:0000313" key="10">
    <source>
        <dbReference type="EMBL" id="OCR91618.1"/>
    </source>
</evidence>
<dbReference type="SUPFAM" id="SSF53223">
    <property type="entry name" value="Aminoacid dehydrogenase-like, N-terminal domain"/>
    <property type="match status" value="1"/>
</dbReference>
<dbReference type="RefSeq" id="WP_065840044.1">
    <property type="nucleotide sequence ID" value="NZ_LFLJ01000014.1"/>
</dbReference>
<comment type="function">
    <text evidence="8">Involved in the biosynthesis of the chorismate, which leads to the biosynthesis of aromatic amino acids. Catalyzes the reversible NADPH linked reduction of 3-dehydroshikimate (DHSA) to yield shikimate (SA).</text>
</comment>
<evidence type="ECO:0000256" key="2">
    <source>
        <dbReference type="ARBA" id="ARBA00012962"/>
    </source>
</evidence>
<feature type="binding site" evidence="8">
    <location>
        <begin position="14"/>
        <end position="16"/>
    </location>
    <ligand>
        <name>shikimate</name>
        <dbReference type="ChEBI" id="CHEBI:36208"/>
    </ligand>
</feature>
<keyword evidence="5 8" id="KW-0560">Oxidoreductase</keyword>
<dbReference type="SUPFAM" id="SSF51735">
    <property type="entry name" value="NAD(P)-binding Rossmann-fold domains"/>
    <property type="match status" value="1"/>
</dbReference>
<evidence type="ECO:0000256" key="8">
    <source>
        <dbReference type="HAMAP-Rule" id="MF_00222"/>
    </source>
</evidence>
<dbReference type="NCBIfam" id="TIGR00507">
    <property type="entry name" value="aroE"/>
    <property type="match status" value="1"/>
</dbReference>
<dbReference type="Gene3D" id="3.40.50.10860">
    <property type="entry name" value="Leucine Dehydrogenase, chain A, domain 1"/>
    <property type="match status" value="1"/>
</dbReference>
<feature type="binding site" evidence="8">
    <location>
        <position position="75"/>
    </location>
    <ligand>
        <name>NADP(+)</name>
        <dbReference type="ChEBI" id="CHEBI:58349"/>
    </ligand>
</feature>
<comment type="similarity">
    <text evidence="8">Belongs to the shikimate dehydrogenase family.</text>
</comment>
<dbReference type="GO" id="GO:0005829">
    <property type="term" value="C:cytosol"/>
    <property type="evidence" value="ECO:0007669"/>
    <property type="project" value="TreeGrafter"/>
</dbReference>
<comment type="caution">
    <text evidence="8">Lacks conserved residue(s) required for the propagation of feature annotation.</text>
</comment>
<feature type="binding site" evidence="8">
    <location>
        <position position="203"/>
    </location>
    <ligand>
        <name>NADP(+)</name>
        <dbReference type="ChEBI" id="CHEBI:58349"/>
    </ligand>
</feature>
<dbReference type="Proteomes" id="UP000093100">
    <property type="component" value="Unassembled WGS sequence"/>
</dbReference>
<dbReference type="GO" id="GO:0009073">
    <property type="term" value="P:aromatic amino acid family biosynthetic process"/>
    <property type="evidence" value="ECO:0007669"/>
    <property type="project" value="UniProtKB-KW"/>
</dbReference>
<name>A0AAX0HDG4_CAMFE</name>
<proteinExistence type="inferred from homology"/>
<comment type="pathway">
    <text evidence="1 8">Metabolic intermediate biosynthesis; chorismate biosynthesis; chorismate from D-erythrose 4-phosphate and phosphoenolpyruvate: step 4/7.</text>
</comment>
<evidence type="ECO:0000256" key="3">
    <source>
        <dbReference type="ARBA" id="ARBA00022605"/>
    </source>
</evidence>
<dbReference type="GO" id="GO:0050661">
    <property type="term" value="F:NADP binding"/>
    <property type="evidence" value="ECO:0007669"/>
    <property type="project" value="InterPro"/>
</dbReference>
<sequence>MRYFAVFGNPINHSISPRLHNLALQGFGLDGFYSRVHLTDGLKLVDTFDKLRLSGANITVPFKEVVLEQCDEIDETVKNIGSLNTLVKKNGKIFGYNTDAPGFMLAISEFKDIKNALILGAGGTARAICYILQKNGIDVEILNRTDKKEQFKNYSFFTPQSYTPKGYDLVVNTTSAGLADDFLPTDQDILKQIFASSKFAFDVIYNKSTPFLNLANSCSLTCKDGKDMLLFQAVLAFNAFYENKFENEKIKTFMQQAFHLSKFRY</sequence>
<feature type="binding site" evidence="8">
    <location>
        <position position="205"/>
    </location>
    <ligand>
        <name>shikimate</name>
        <dbReference type="ChEBI" id="CHEBI:36208"/>
    </ligand>
</feature>